<dbReference type="EMBL" id="CAJVQC010139333">
    <property type="protein sequence ID" value="CAG8843666.1"/>
    <property type="molecule type" value="Genomic_DNA"/>
</dbReference>
<gene>
    <name evidence="1" type="ORF">RPERSI_LOCUS32869</name>
</gene>
<organism evidence="1 2">
    <name type="scientific">Racocetra persica</name>
    <dbReference type="NCBI Taxonomy" id="160502"/>
    <lineage>
        <taxon>Eukaryota</taxon>
        <taxon>Fungi</taxon>
        <taxon>Fungi incertae sedis</taxon>
        <taxon>Mucoromycota</taxon>
        <taxon>Glomeromycotina</taxon>
        <taxon>Glomeromycetes</taxon>
        <taxon>Diversisporales</taxon>
        <taxon>Gigasporaceae</taxon>
        <taxon>Racocetra</taxon>
    </lineage>
</organism>
<feature type="non-terminal residue" evidence="1">
    <location>
        <position position="1"/>
    </location>
</feature>
<comment type="caution">
    <text evidence="1">The sequence shown here is derived from an EMBL/GenBank/DDBJ whole genome shotgun (WGS) entry which is preliminary data.</text>
</comment>
<keyword evidence="2" id="KW-1185">Reference proteome</keyword>
<accession>A0ACA9SQI9</accession>
<protein>
    <submittedName>
        <fullName evidence="1">33831_t:CDS:1</fullName>
    </submittedName>
</protein>
<reference evidence="1" key="1">
    <citation type="submission" date="2021-06" db="EMBL/GenBank/DDBJ databases">
        <authorList>
            <person name="Kallberg Y."/>
            <person name="Tangrot J."/>
            <person name="Rosling A."/>
        </authorList>
    </citation>
    <scope>NUCLEOTIDE SEQUENCE</scope>
    <source>
        <strain evidence="1">MA461A</strain>
    </source>
</reference>
<proteinExistence type="predicted"/>
<name>A0ACA9SQI9_9GLOM</name>
<evidence type="ECO:0000313" key="2">
    <source>
        <dbReference type="Proteomes" id="UP000789920"/>
    </source>
</evidence>
<dbReference type="Proteomes" id="UP000789920">
    <property type="component" value="Unassembled WGS sequence"/>
</dbReference>
<sequence length="65" mass="7509">SRENDDKGQDRSKLDPTVDGFLEEIMIKNSLPWIPFNELENIQTIFKDLVITIKSAEWAYSHKSG</sequence>
<feature type="non-terminal residue" evidence="1">
    <location>
        <position position="65"/>
    </location>
</feature>
<evidence type="ECO:0000313" key="1">
    <source>
        <dbReference type="EMBL" id="CAG8843666.1"/>
    </source>
</evidence>